<evidence type="ECO:0000256" key="3">
    <source>
        <dbReference type="ARBA" id="ARBA00012737"/>
    </source>
</evidence>
<feature type="site" description="Important for beta-aspartyl-AMP intermediate formation" evidence="5">
    <location>
        <position position="359"/>
    </location>
</feature>
<sequence length="635" mass="71843">MEYLCGCLYKNSVKKDRNISTRDRLSNYHRESPKALLDKPQIELFSSANGSKFLSGQYSESEVYVFFLGPINGIWKDSYTGFDLETPNVSAKYVLDFYLKNGVADLGKLIGQFSLAIIDNRNETKVFLLGDSTGMRSWFVSDEGDRFLFGTHLSSVAVISQAAKINQTYEDFFLTYGFIPFSKTVFEGVEVVPTGMFLETGIEDGGKNYSYKLLTKPEQIAENLDSLSLDEMVDKLDEVFLSSLASQVPSGQKNVAVLLGGFDSALVASGLARLGKQVHTYSFFYEDESFNQPHTDTLAKFLGNKHSWIKVDEKVILEGLNHFSENFNYPTNWLNYLVQTNHLGKKIKEDGNDFVYTGDGCDVAFMGYPRTHFVAHWVKSINRLIPKFLIGSVIGLIEAFRIELLTGRPSRVLVGLLRNSMFRSDLRGFINFRIFDESSVRLLRKKKFVPTQTNEMILTKLLQTGANLSIDRKAYLGKALQSPNKAKIIGTSDTNGLVIQGPYLHPILKNFAMRIPDSMLRPKGNTKNSTIGKYVLSLMAETKKYLPEEIIYQRKVAAVDAPVDTWYKKYLKKDISKLILDNCPFEVNEKYLNNLFQQKSIEELYRNKVSSDTITTHELSLLATYSSFAKFGKEV</sequence>
<dbReference type="InterPro" id="IPR001962">
    <property type="entry name" value="Asn_synthase"/>
</dbReference>
<dbReference type="SUPFAM" id="SSF52402">
    <property type="entry name" value="Adenine nucleotide alpha hydrolases-like"/>
    <property type="match status" value="1"/>
</dbReference>
<dbReference type="InterPro" id="IPR051786">
    <property type="entry name" value="ASN_synthetase/amidase"/>
</dbReference>
<comment type="pathway">
    <text evidence="1">Amino-acid biosynthesis; L-asparagine biosynthesis; L-asparagine from L-aspartate (L-Gln route): step 1/1.</text>
</comment>
<evidence type="ECO:0000259" key="6">
    <source>
        <dbReference type="Pfam" id="PF00733"/>
    </source>
</evidence>
<organism evidence="7 8">
    <name type="scientific">Leptospira koniambonensis</name>
    <dbReference type="NCBI Taxonomy" id="2484950"/>
    <lineage>
        <taxon>Bacteria</taxon>
        <taxon>Pseudomonadati</taxon>
        <taxon>Spirochaetota</taxon>
        <taxon>Spirochaetia</taxon>
        <taxon>Leptospirales</taxon>
        <taxon>Leptospiraceae</taxon>
        <taxon>Leptospira</taxon>
    </lineage>
</organism>
<dbReference type="EC" id="6.3.5.4" evidence="3"/>
<dbReference type="EMBL" id="RQFY01000004">
    <property type="protein sequence ID" value="TGL35152.1"/>
    <property type="molecule type" value="Genomic_DNA"/>
</dbReference>
<name>A0A4R9JB16_9LEPT</name>
<keyword evidence="8" id="KW-1185">Reference proteome</keyword>
<dbReference type="Proteomes" id="UP000297871">
    <property type="component" value="Unassembled WGS sequence"/>
</dbReference>
<evidence type="ECO:0000256" key="4">
    <source>
        <dbReference type="ARBA" id="ARBA00048741"/>
    </source>
</evidence>
<dbReference type="GO" id="GO:0004066">
    <property type="term" value="F:asparagine synthase (glutamine-hydrolyzing) activity"/>
    <property type="evidence" value="ECO:0007669"/>
    <property type="project" value="UniProtKB-EC"/>
</dbReference>
<accession>A0A4R9JB16</accession>
<comment type="catalytic activity">
    <reaction evidence="4">
        <text>L-aspartate + L-glutamine + ATP + H2O = L-asparagine + L-glutamate + AMP + diphosphate + H(+)</text>
        <dbReference type="Rhea" id="RHEA:12228"/>
        <dbReference type="ChEBI" id="CHEBI:15377"/>
        <dbReference type="ChEBI" id="CHEBI:15378"/>
        <dbReference type="ChEBI" id="CHEBI:29985"/>
        <dbReference type="ChEBI" id="CHEBI:29991"/>
        <dbReference type="ChEBI" id="CHEBI:30616"/>
        <dbReference type="ChEBI" id="CHEBI:33019"/>
        <dbReference type="ChEBI" id="CHEBI:58048"/>
        <dbReference type="ChEBI" id="CHEBI:58359"/>
        <dbReference type="ChEBI" id="CHEBI:456215"/>
        <dbReference type="EC" id="6.3.5.4"/>
    </reaction>
</comment>
<dbReference type="GO" id="GO:0006529">
    <property type="term" value="P:asparagine biosynthetic process"/>
    <property type="evidence" value="ECO:0007669"/>
    <property type="project" value="InterPro"/>
</dbReference>
<dbReference type="PIRSF" id="PIRSF001589">
    <property type="entry name" value="Asn_synthetase_glu-h"/>
    <property type="match status" value="1"/>
</dbReference>
<dbReference type="InterPro" id="IPR006426">
    <property type="entry name" value="Asn_synth_AEB"/>
</dbReference>
<dbReference type="InterPro" id="IPR014729">
    <property type="entry name" value="Rossmann-like_a/b/a_fold"/>
</dbReference>
<evidence type="ECO:0000256" key="1">
    <source>
        <dbReference type="ARBA" id="ARBA00005187"/>
    </source>
</evidence>
<evidence type="ECO:0000256" key="2">
    <source>
        <dbReference type="ARBA" id="ARBA00005752"/>
    </source>
</evidence>
<dbReference type="InterPro" id="IPR029055">
    <property type="entry name" value="Ntn_hydrolases_N"/>
</dbReference>
<proteinExistence type="inferred from homology"/>
<dbReference type="RefSeq" id="WP_135615344.1">
    <property type="nucleotide sequence ID" value="NZ_RQFY01000004.1"/>
</dbReference>
<evidence type="ECO:0000313" key="7">
    <source>
        <dbReference type="EMBL" id="TGL35152.1"/>
    </source>
</evidence>
<feature type="domain" description="Asparagine synthetase" evidence="6">
    <location>
        <begin position="236"/>
        <end position="610"/>
    </location>
</feature>
<dbReference type="AlphaFoldDB" id="A0A4R9JB16"/>
<dbReference type="Gene3D" id="3.60.20.10">
    <property type="entry name" value="Glutamine Phosphoribosylpyrophosphate, subunit 1, domain 1"/>
    <property type="match status" value="1"/>
</dbReference>
<comment type="caution">
    <text evidence="7">The sequence shown here is derived from an EMBL/GenBank/DDBJ whole genome shotgun (WGS) entry which is preliminary data.</text>
</comment>
<dbReference type="PANTHER" id="PTHR43284">
    <property type="entry name" value="ASPARAGINE SYNTHETASE (GLUTAMINE-HYDROLYZING)"/>
    <property type="match status" value="1"/>
</dbReference>
<comment type="similarity">
    <text evidence="2">Belongs to the asparagine synthetase family.</text>
</comment>
<dbReference type="Pfam" id="PF00733">
    <property type="entry name" value="Asn_synthase"/>
    <property type="match status" value="1"/>
</dbReference>
<evidence type="ECO:0000313" key="8">
    <source>
        <dbReference type="Proteomes" id="UP000297871"/>
    </source>
</evidence>
<reference evidence="7" key="1">
    <citation type="journal article" date="2019" name="PLoS Negl. Trop. Dis.">
        <title>Revisiting the worldwide diversity of Leptospira species in the environment.</title>
        <authorList>
            <person name="Vincent A.T."/>
            <person name="Schiettekatte O."/>
            <person name="Bourhy P."/>
            <person name="Veyrier F.J."/>
            <person name="Picardeau M."/>
        </authorList>
    </citation>
    <scope>NUCLEOTIDE SEQUENCE [LARGE SCALE GENOMIC DNA]</scope>
    <source>
        <strain evidence="7">201800265</strain>
    </source>
</reference>
<dbReference type="OrthoDB" id="9763290at2"/>
<protein>
    <recommendedName>
        <fullName evidence="3">asparagine synthase (glutamine-hydrolyzing)</fullName>
        <ecNumber evidence="3">6.3.5.4</ecNumber>
    </recommendedName>
</protein>
<gene>
    <name evidence="7" type="ORF">EHQ52_11790</name>
</gene>
<dbReference type="Gene3D" id="3.40.50.620">
    <property type="entry name" value="HUPs"/>
    <property type="match status" value="2"/>
</dbReference>
<dbReference type="SUPFAM" id="SSF56235">
    <property type="entry name" value="N-terminal nucleophile aminohydrolases (Ntn hydrolases)"/>
    <property type="match status" value="1"/>
</dbReference>
<evidence type="ECO:0000256" key="5">
    <source>
        <dbReference type="PIRSR" id="PIRSR001589-3"/>
    </source>
</evidence>
<dbReference type="PANTHER" id="PTHR43284:SF1">
    <property type="entry name" value="ASPARAGINE SYNTHETASE"/>
    <property type="match status" value="1"/>
</dbReference>